<dbReference type="Proteomes" id="UP001461498">
    <property type="component" value="Unassembled WGS sequence"/>
</dbReference>
<reference evidence="1 2" key="1">
    <citation type="submission" date="2022-12" db="EMBL/GenBank/DDBJ databases">
        <title>Chromosome-level genome assembly of true bugs.</title>
        <authorList>
            <person name="Ma L."/>
            <person name="Li H."/>
        </authorList>
    </citation>
    <scope>NUCLEOTIDE SEQUENCE [LARGE SCALE GENOMIC DNA]</scope>
    <source>
        <strain evidence="1">Lab_2022b</strain>
    </source>
</reference>
<sequence length="98" mass="11950">MVSRTKPLSEMAELWDPRLPRKDTYYRQCYETKCVKQIKQFWNHTNYYWLQHRLNGTLLDYMREQDVPVWTFNVGSKNDKNLKIIFSKMIELIGWNTG</sequence>
<dbReference type="EMBL" id="JAPXFL010000008">
    <property type="protein sequence ID" value="KAK9503372.1"/>
    <property type="molecule type" value="Genomic_DNA"/>
</dbReference>
<name>A0AAW1CYJ1_9HEMI</name>
<evidence type="ECO:0000313" key="1">
    <source>
        <dbReference type="EMBL" id="KAK9503372.1"/>
    </source>
</evidence>
<proteinExistence type="predicted"/>
<evidence type="ECO:0000313" key="2">
    <source>
        <dbReference type="Proteomes" id="UP001461498"/>
    </source>
</evidence>
<accession>A0AAW1CYJ1</accession>
<organism evidence="1 2">
    <name type="scientific">Rhynocoris fuscipes</name>
    <dbReference type="NCBI Taxonomy" id="488301"/>
    <lineage>
        <taxon>Eukaryota</taxon>
        <taxon>Metazoa</taxon>
        <taxon>Ecdysozoa</taxon>
        <taxon>Arthropoda</taxon>
        <taxon>Hexapoda</taxon>
        <taxon>Insecta</taxon>
        <taxon>Pterygota</taxon>
        <taxon>Neoptera</taxon>
        <taxon>Paraneoptera</taxon>
        <taxon>Hemiptera</taxon>
        <taxon>Heteroptera</taxon>
        <taxon>Panheteroptera</taxon>
        <taxon>Cimicomorpha</taxon>
        <taxon>Reduviidae</taxon>
        <taxon>Harpactorinae</taxon>
        <taxon>Harpactorini</taxon>
        <taxon>Rhynocoris</taxon>
    </lineage>
</organism>
<keyword evidence="2" id="KW-1185">Reference proteome</keyword>
<comment type="caution">
    <text evidence="1">The sequence shown here is derived from an EMBL/GenBank/DDBJ whole genome shotgun (WGS) entry which is preliminary data.</text>
</comment>
<protein>
    <submittedName>
        <fullName evidence="1">Uncharacterized protein</fullName>
    </submittedName>
</protein>
<gene>
    <name evidence="1" type="ORF">O3M35_011965</name>
</gene>
<dbReference type="AlphaFoldDB" id="A0AAW1CYJ1"/>